<dbReference type="InterPro" id="IPR003583">
    <property type="entry name" value="Hlx-hairpin-Hlx_DNA-bd_motif"/>
</dbReference>
<dbReference type="GO" id="GO:0005524">
    <property type="term" value="F:ATP binding"/>
    <property type="evidence" value="ECO:0007669"/>
    <property type="project" value="UniProtKB-KW"/>
</dbReference>
<dbReference type="GO" id="GO:0017116">
    <property type="term" value="F:single-stranded DNA helicase activity"/>
    <property type="evidence" value="ECO:0007669"/>
    <property type="project" value="TreeGrafter"/>
</dbReference>
<dbReference type="Proteomes" id="UP000178606">
    <property type="component" value="Unassembled WGS sequence"/>
</dbReference>
<dbReference type="InterPro" id="IPR027417">
    <property type="entry name" value="P-loop_NTPase"/>
</dbReference>
<feature type="domain" description="Helix-hairpin-helix DNA-binding motif class 1" evidence="3">
    <location>
        <begin position="184"/>
        <end position="203"/>
    </location>
</feature>
<accession>A0A1F6CQS5</accession>
<dbReference type="Gene3D" id="1.10.150.20">
    <property type="entry name" value="5' to 3' exonuclease, C-terminal subdomain"/>
    <property type="match status" value="1"/>
</dbReference>
<dbReference type="GO" id="GO:0003677">
    <property type="term" value="F:DNA binding"/>
    <property type="evidence" value="ECO:0007669"/>
    <property type="project" value="InterPro"/>
</dbReference>
<protein>
    <submittedName>
        <fullName evidence="4">Recombinase RecD</fullName>
    </submittedName>
</protein>
<dbReference type="SUPFAM" id="SSF52540">
    <property type="entry name" value="P-loop containing nucleoside triphosphate hydrolases"/>
    <property type="match status" value="2"/>
</dbReference>
<dbReference type="CDD" id="cd18809">
    <property type="entry name" value="SF1_C_RecD"/>
    <property type="match status" value="1"/>
</dbReference>
<dbReference type="EMBL" id="MFKF01000181">
    <property type="protein sequence ID" value="OGG51528.1"/>
    <property type="molecule type" value="Genomic_DNA"/>
</dbReference>
<dbReference type="SUPFAM" id="SSF47781">
    <property type="entry name" value="RuvA domain 2-like"/>
    <property type="match status" value="1"/>
</dbReference>
<dbReference type="PANTHER" id="PTHR43788:SF6">
    <property type="entry name" value="DNA HELICASE B"/>
    <property type="match status" value="1"/>
</dbReference>
<dbReference type="GO" id="GO:0006310">
    <property type="term" value="P:DNA recombination"/>
    <property type="evidence" value="ECO:0007669"/>
    <property type="project" value="InterPro"/>
</dbReference>
<dbReference type="GO" id="GO:0006281">
    <property type="term" value="P:DNA repair"/>
    <property type="evidence" value="ECO:0007669"/>
    <property type="project" value="InterPro"/>
</dbReference>
<comment type="caution">
    <text evidence="4">The sequence shown here is derived from an EMBL/GenBank/DDBJ whole genome shotgun (WGS) entry which is preliminary data.</text>
</comment>
<dbReference type="InterPro" id="IPR010994">
    <property type="entry name" value="RuvA_2-like"/>
</dbReference>
<evidence type="ECO:0000259" key="3">
    <source>
        <dbReference type="SMART" id="SM00278"/>
    </source>
</evidence>
<dbReference type="Gene3D" id="3.40.50.300">
    <property type="entry name" value="P-loop containing nucleotide triphosphate hydrolases"/>
    <property type="match status" value="2"/>
</dbReference>
<evidence type="ECO:0000313" key="4">
    <source>
        <dbReference type="EMBL" id="OGG51528.1"/>
    </source>
</evidence>
<dbReference type="Pfam" id="PF13245">
    <property type="entry name" value="AAA_19"/>
    <property type="match status" value="1"/>
</dbReference>
<dbReference type="InterPro" id="IPR050534">
    <property type="entry name" value="Coronavir_polyprotein_1ab"/>
</dbReference>
<evidence type="ECO:0000256" key="1">
    <source>
        <dbReference type="ARBA" id="ARBA00022741"/>
    </source>
</evidence>
<feature type="domain" description="Helix-hairpin-helix DNA-binding motif class 1" evidence="3">
    <location>
        <begin position="120"/>
        <end position="139"/>
    </location>
</feature>
<name>A0A1F6CQS5_HANXR</name>
<sequence>METLQGVVERITYRSEETGYTVARLQPEGGSGDDLVTIVGPMASVSPGEHLVVEGEWSTHAQYGRQFRVTGYRTVYPSTVEGVRKYLGSGLIRGIGPVMAGRIVDHFGSEALDVIEKAPERLTEVEGLGPKRAEMIRGAWEAQREVKDVMLFLQSHDVSTGYAVKIWKRYGNNSIPLVRENPYRLADDIWGIGFRTADRIAQKLGVEPRAESRIRAGIRYVLGMAADNDGHVFLPVSELVRRCAEDLGVEADLVPPCIERLKGEEGVVVEEDRVYIPPLRHAEQGAATRIHQLSCISRIETGDLDAEIAAVEGRTSIRFTGRQKEALKKALLHGLLVVTGGPGTGKTTTILGVLALFERRRRRVGLAAPTGRAAKRMSEATGREAKTIHRLLKFNPQRMAFDHDADHPLDLDALIVDEVSMIDIVLLNSLLRAAPLKATVVLVGDVDQLPSVGPGNCLRDIISSGVAPVVVLDEIFRQAQQSRIIMNAHRINRGEMPEAHPQRDADFFFIEEEDPARVVETIKGLCAVRLPRTYGFDPIQDIQILSPMYRGETGATHLNAVLQEALNPFGPSIQRGEVTFRAGDKVMQVRNDYDREVFNGDVGIVSRIDAEDQVVEVAFPHRVAYDFADLDELVLAYAVSCHKSQGSEYKAVVMPVTTQHYTMLQRNLLYTGVTRARKLVVLVGTKKALAIAVKNNRVAERYTRLAEKIRERASQGGG</sequence>
<dbReference type="InterPro" id="IPR041451">
    <property type="entry name" value="RecD2_SH13"/>
</dbReference>
<dbReference type="Pfam" id="PF13538">
    <property type="entry name" value="UvrD_C_2"/>
    <property type="match status" value="1"/>
</dbReference>
<gene>
    <name evidence="4" type="ORF">A3F84_28635</name>
</gene>
<dbReference type="CDD" id="cd17933">
    <property type="entry name" value="DEXSc_RecD-like"/>
    <property type="match status" value="1"/>
</dbReference>
<dbReference type="InterPro" id="IPR027785">
    <property type="entry name" value="UvrD-like_helicase_C"/>
</dbReference>
<organism evidence="4 5">
    <name type="scientific">Handelsmanbacteria sp. (strain RIFCSPLOWO2_12_FULL_64_10)</name>
    <dbReference type="NCBI Taxonomy" id="1817868"/>
    <lineage>
        <taxon>Bacteria</taxon>
        <taxon>Candidatus Handelsmaniibacteriota</taxon>
    </lineage>
</organism>
<keyword evidence="2" id="KW-0067">ATP-binding</keyword>
<dbReference type="Gene3D" id="1.10.10.2220">
    <property type="match status" value="1"/>
</dbReference>
<dbReference type="PANTHER" id="PTHR43788">
    <property type="entry name" value="DNA2/NAM7 HELICASE FAMILY MEMBER"/>
    <property type="match status" value="1"/>
</dbReference>
<dbReference type="GO" id="GO:0043139">
    <property type="term" value="F:5'-3' DNA helicase activity"/>
    <property type="evidence" value="ECO:0007669"/>
    <property type="project" value="InterPro"/>
</dbReference>
<dbReference type="HAMAP" id="MF_01488">
    <property type="entry name" value="RecD2"/>
    <property type="match status" value="1"/>
</dbReference>
<dbReference type="Pfam" id="PF14490">
    <property type="entry name" value="HHH_RecD2"/>
    <property type="match status" value="1"/>
</dbReference>
<dbReference type="NCBIfam" id="TIGR01448">
    <property type="entry name" value="recD_rel"/>
    <property type="match status" value="1"/>
</dbReference>
<dbReference type="AlphaFoldDB" id="A0A1F6CQS5"/>
<dbReference type="InterPro" id="IPR006345">
    <property type="entry name" value="RecD2"/>
</dbReference>
<feature type="domain" description="Helix-hairpin-helix DNA-binding motif class 1" evidence="3">
    <location>
        <begin position="92"/>
        <end position="106"/>
    </location>
</feature>
<dbReference type="Pfam" id="PF14520">
    <property type="entry name" value="HHH_5"/>
    <property type="match status" value="1"/>
</dbReference>
<dbReference type="InterPro" id="IPR055446">
    <property type="entry name" value="RecD2_N_OB"/>
</dbReference>
<keyword evidence="1" id="KW-0547">Nucleotide-binding</keyword>
<dbReference type="GO" id="GO:0009338">
    <property type="term" value="C:exodeoxyribonuclease V complex"/>
    <property type="evidence" value="ECO:0007669"/>
    <property type="project" value="TreeGrafter"/>
</dbReference>
<reference evidence="4 5" key="1">
    <citation type="journal article" date="2016" name="Nat. Commun.">
        <title>Thousands of microbial genomes shed light on interconnected biogeochemical processes in an aquifer system.</title>
        <authorList>
            <person name="Anantharaman K."/>
            <person name="Brown C.T."/>
            <person name="Hug L.A."/>
            <person name="Sharon I."/>
            <person name="Castelle C.J."/>
            <person name="Probst A.J."/>
            <person name="Thomas B.C."/>
            <person name="Singh A."/>
            <person name="Wilkins M.J."/>
            <person name="Karaoz U."/>
            <person name="Brodie E.L."/>
            <person name="Williams K.H."/>
            <person name="Hubbard S.S."/>
            <person name="Banfield J.F."/>
        </authorList>
    </citation>
    <scope>NUCLEOTIDE SEQUENCE [LARGE SCALE GENOMIC DNA]</scope>
    <source>
        <strain evidence="5">RIFCSPLOWO2_12_FULL_64_10</strain>
    </source>
</reference>
<dbReference type="Pfam" id="PF18335">
    <property type="entry name" value="SH3_13"/>
    <property type="match status" value="1"/>
</dbReference>
<evidence type="ECO:0000313" key="5">
    <source>
        <dbReference type="Proteomes" id="UP000178606"/>
    </source>
</evidence>
<dbReference type="Gene3D" id="2.30.30.940">
    <property type="match status" value="1"/>
</dbReference>
<proteinExistence type="inferred from homology"/>
<dbReference type="SMART" id="SM00278">
    <property type="entry name" value="HhH1"/>
    <property type="match status" value="3"/>
</dbReference>
<dbReference type="InterPro" id="IPR029493">
    <property type="entry name" value="RecD2-like_HHH"/>
</dbReference>
<dbReference type="Pfam" id="PF23139">
    <property type="entry name" value="OB_YrrC"/>
    <property type="match status" value="1"/>
</dbReference>
<evidence type="ECO:0000256" key="2">
    <source>
        <dbReference type="ARBA" id="ARBA00022840"/>
    </source>
</evidence>